<feature type="domain" description="Xylose isomerase-like TIM barrel" evidence="1">
    <location>
        <begin position="19"/>
        <end position="265"/>
    </location>
</feature>
<proteinExistence type="predicted"/>
<organism evidence="2 3">
    <name type="scientific">Actinocatenispora rupis</name>
    <dbReference type="NCBI Taxonomy" id="519421"/>
    <lineage>
        <taxon>Bacteria</taxon>
        <taxon>Bacillati</taxon>
        <taxon>Actinomycetota</taxon>
        <taxon>Actinomycetes</taxon>
        <taxon>Micromonosporales</taxon>
        <taxon>Micromonosporaceae</taxon>
        <taxon>Actinocatenispora</taxon>
    </lineage>
</organism>
<evidence type="ECO:0000259" key="1">
    <source>
        <dbReference type="Pfam" id="PF01261"/>
    </source>
</evidence>
<dbReference type="Pfam" id="PF01261">
    <property type="entry name" value="AP_endonuc_2"/>
    <property type="match status" value="1"/>
</dbReference>
<dbReference type="PANTHER" id="PTHR12110:SF21">
    <property type="entry name" value="XYLOSE ISOMERASE-LIKE TIM BARREL DOMAIN-CONTAINING PROTEIN"/>
    <property type="match status" value="1"/>
</dbReference>
<evidence type="ECO:0000313" key="3">
    <source>
        <dbReference type="Proteomes" id="UP000612808"/>
    </source>
</evidence>
<sequence>MKIALDPALLNAHPVRTVFDAAARTGYDAVELGNRDDFVPANGAVVAGPGELAAARDAARSAGVEIASVAVIQPWSSPDEDIRTRAVARWADGVRAAVDLGARRVNSELSGDPNTPQPCRSAFLRSIGTLLPILEREDVVLSVEPHPWDFLETTASAIDLVREIGSDHVRYLHCVPHAYHLGGSVTDQVRRARGWFDHVHLADTYRPERTIVNPPGLDHRVHQHFDIGTGELDWAEVTTALDAAGFDGLATVQVFGWEDRAERSFAANRAALATLFPAAVNA</sequence>
<keyword evidence="3" id="KW-1185">Reference proteome</keyword>
<dbReference type="PANTHER" id="PTHR12110">
    <property type="entry name" value="HYDROXYPYRUVATE ISOMERASE"/>
    <property type="match status" value="1"/>
</dbReference>
<dbReference type="InterPro" id="IPR013022">
    <property type="entry name" value="Xyl_isomerase-like_TIM-brl"/>
</dbReference>
<dbReference type="RefSeq" id="WP_203664894.1">
    <property type="nucleotide sequence ID" value="NZ_BAAAZM010000029.1"/>
</dbReference>
<dbReference type="InterPro" id="IPR036237">
    <property type="entry name" value="Xyl_isomerase-like_sf"/>
</dbReference>
<accession>A0A8J3JGD7</accession>
<dbReference type="AlphaFoldDB" id="A0A8J3JGD7"/>
<protein>
    <submittedName>
        <fullName evidence="2">Protein iolH</fullName>
    </submittedName>
</protein>
<gene>
    <name evidence="2" type="ORF">Aru02nite_71130</name>
</gene>
<dbReference type="InterPro" id="IPR050312">
    <property type="entry name" value="IolE/XylAMocC-like"/>
</dbReference>
<dbReference type="Proteomes" id="UP000612808">
    <property type="component" value="Unassembled WGS sequence"/>
</dbReference>
<dbReference type="Gene3D" id="3.20.20.150">
    <property type="entry name" value="Divalent-metal-dependent TIM barrel enzymes"/>
    <property type="match status" value="1"/>
</dbReference>
<reference evidence="2" key="1">
    <citation type="submission" date="2021-01" db="EMBL/GenBank/DDBJ databases">
        <title>Whole genome shotgun sequence of Actinocatenispora rupis NBRC 107355.</title>
        <authorList>
            <person name="Komaki H."/>
            <person name="Tamura T."/>
        </authorList>
    </citation>
    <scope>NUCLEOTIDE SEQUENCE</scope>
    <source>
        <strain evidence="2">NBRC 107355</strain>
    </source>
</reference>
<comment type="caution">
    <text evidence="2">The sequence shown here is derived from an EMBL/GenBank/DDBJ whole genome shotgun (WGS) entry which is preliminary data.</text>
</comment>
<dbReference type="SUPFAM" id="SSF51658">
    <property type="entry name" value="Xylose isomerase-like"/>
    <property type="match status" value="1"/>
</dbReference>
<evidence type="ECO:0000313" key="2">
    <source>
        <dbReference type="EMBL" id="GID16224.1"/>
    </source>
</evidence>
<name>A0A8J3JGD7_9ACTN</name>
<dbReference type="EMBL" id="BOMB01000054">
    <property type="protein sequence ID" value="GID16224.1"/>
    <property type="molecule type" value="Genomic_DNA"/>
</dbReference>